<evidence type="ECO:0000313" key="3">
    <source>
        <dbReference type="EMBL" id="KAE8008544.1"/>
    </source>
</evidence>
<dbReference type="InterPro" id="IPR039467">
    <property type="entry name" value="TFIIIB_B''_Myb"/>
</dbReference>
<dbReference type="OrthoDB" id="272624at2759"/>
<dbReference type="EMBL" id="CM017322">
    <property type="protein sequence ID" value="KAE8008544.1"/>
    <property type="molecule type" value="Genomic_DNA"/>
</dbReference>
<dbReference type="PROSITE" id="PS51293">
    <property type="entry name" value="SANT"/>
    <property type="match status" value="1"/>
</dbReference>
<feature type="compositionally biased region" description="Basic residues" evidence="1">
    <location>
        <begin position="660"/>
        <end position="674"/>
    </location>
</feature>
<evidence type="ECO:0000256" key="1">
    <source>
        <dbReference type="SAM" id="MobiDB-lite"/>
    </source>
</evidence>
<dbReference type="Proteomes" id="UP000327013">
    <property type="component" value="Chromosome 2"/>
</dbReference>
<feature type="region of interest" description="Disordered" evidence="1">
    <location>
        <begin position="539"/>
        <end position="677"/>
    </location>
</feature>
<feature type="region of interest" description="Disordered" evidence="1">
    <location>
        <begin position="856"/>
        <end position="936"/>
    </location>
</feature>
<feature type="region of interest" description="Disordered" evidence="1">
    <location>
        <begin position="1"/>
        <end position="41"/>
    </location>
</feature>
<dbReference type="PANTHER" id="PTHR22929">
    <property type="entry name" value="RNA POLYMERASE III TRANSCRIPTION INITIATION FACTOR B"/>
    <property type="match status" value="1"/>
</dbReference>
<organism evidence="3 4">
    <name type="scientific">Carpinus fangiana</name>
    <dbReference type="NCBI Taxonomy" id="176857"/>
    <lineage>
        <taxon>Eukaryota</taxon>
        <taxon>Viridiplantae</taxon>
        <taxon>Streptophyta</taxon>
        <taxon>Embryophyta</taxon>
        <taxon>Tracheophyta</taxon>
        <taxon>Spermatophyta</taxon>
        <taxon>Magnoliopsida</taxon>
        <taxon>eudicotyledons</taxon>
        <taxon>Gunneridae</taxon>
        <taxon>Pentapetalae</taxon>
        <taxon>rosids</taxon>
        <taxon>fabids</taxon>
        <taxon>Fagales</taxon>
        <taxon>Betulaceae</taxon>
        <taxon>Carpinus</taxon>
    </lineage>
</organism>
<dbReference type="PANTHER" id="PTHR22929:SF0">
    <property type="entry name" value="TRANSCRIPTION FACTOR TFIIIB COMPONENT B'' HOMOLOG"/>
    <property type="match status" value="1"/>
</dbReference>
<dbReference type="GO" id="GO:0001156">
    <property type="term" value="F:TFIIIC-class transcription factor complex binding"/>
    <property type="evidence" value="ECO:0007669"/>
    <property type="project" value="TreeGrafter"/>
</dbReference>
<evidence type="ECO:0000313" key="4">
    <source>
        <dbReference type="Proteomes" id="UP000327013"/>
    </source>
</evidence>
<feature type="compositionally biased region" description="Basic and acidic residues" evidence="1">
    <location>
        <begin position="385"/>
        <end position="398"/>
    </location>
</feature>
<gene>
    <name evidence="3" type="ORF">FH972_005045</name>
</gene>
<feature type="region of interest" description="Disordered" evidence="1">
    <location>
        <begin position="708"/>
        <end position="780"/>
    </location>
</feature>
<dbReference type="SUPFAM" id="SSF46689">
    <property type="entry name" value="Homeodomain-like"/>
    <property type="match status" value="1"/>
</dbReference>
<feature type="compositionally biased region" description="Low complexity" evidence="1">
    <location>
        <begin position="726"/>
        <end position="741"/>
    </location>
</feature>
<dbReference type="CDD" id="cd00167">
    <property type="entry name" value="SANT"/>
    <property type="match status" value="1"/>
</dbReference>
<feature type="domain" description="SANT" evidence="2">
    <location>
        <begin position="777"/>
        <end position="825"/>
    </location>
</feature>
<dbReference type="GO" id="GO:0070898">
    <property type="term" value="P:RNA polymerase III preinitiation complex assembly"/>
    <property type="evidence" value="ECO:0007669"/>
    <property type="project" value="TreeGrafter"/>
</dbReference>
<feature type="region of interest" description="Disordered" evidence="1">
    <location>
        <begin position="429"/>
        <end position="451"/>
    </location>
</feature>
<reference evidence="3 4" key="1">
    <citation type="submission" date="2019-06" db="EMBL/GenBank/DDBJ databases">
        <title>A chromosomal-level reference genome of Carpinus fangiana (Coryloideae, Betulaceae).</title>
        <authorList>
            <person name="Yang X."/>
            <person name="Wang Z."/>
            <person name="Zhang L."/>
            <person name="Hao G."/>
            <person name="Liu J."/>
            <person name="Yang Y."/>
        </authorList>
    </citation>
    <scope>NUCLEOTIDE SEQUENCE [LARGE SCALE GENOMIC DNA]</scope>
    <source>
        <strain evidence="3">Cfa_2016G</strain>
        <tissue evidence="3">Leaf</tissue>
    </source>
</reference>
<sequence length="936" mass="102539">MDPFDDLLDEPAINRARAGVKFQPKAKPRPRKGTSASVPSTIISDSKEKAVVLPITNVDATQTIQPADTVDNNLNNPVGSSLATSAEEFVTSNEDLFSGVPNLVDTTQSILVNPPSQAVATREDVSSIDALPSELAVSDVNGDWHLSFRQLETEADLPGLDVDPSADIFPEPTLNPTGSDAAPSVHAGDVADDRLDSSGLDLDPLYDDILDPLASKPKAGGKFKPKAKSRSGNKTSTSVPSAPIATEEKAVRLISTGLDTAQYAQPVVAENKLTNGDGMSVATLEIVGTKQPSKDNEGSISDKLVVGEDAGSKDAHAEVATSDRNSGWHSSTGIFSSEVDSMAFELEPFGDVLPEPTTRDSNDDGAEPHTCPSPGTTQDTVSCREAPDSNKDGDIQIDNGRLETEFQEAGSFSGIETLDFISEANIASGRHTGKFQPKPNKKTRKEKPSTGISLPEVESIMHLQAPQLVPSETGYMDEGSVPSFAADYPFQDSSLRFDDFIASDPTSEIPMNEELRNLPEDSHFLGDILHRKDVPDIPAEAAESGIEETSTASNLLQKHKKTATAVEENDGGKSSRQLRKRVAFQLIDEVDDEDNENGGFCTEPPSTSNVDEDYDDGNRVESTSQKKRAPRKSKKPEAENGKSVRKRQRANEAADQSTKKPPKKKFSHSTRRNRGHVDKALLDTPWDEIDHQRLPIKDLILHAEYRERSASKETARSKTPLTNLRSYNSTNEESSYNGEETFASEQGRGSDDDDDQLNNEAQPSETHVNYQSFMDRTPSTRWSKQDTELFYEAVRQFGTDFSMIQQLFPGRTRHQVKLKFKKEERQYPLRLSEALTSRSEDHSHFQLVIERLQQASQAEEHSNVDDTVGVTGEEEEEVVVELKTQAKEEMAKPEQGKEAVLVKDQDADVAGGAQSPLKSDESDDEAFNWSQYKSDY</sequence>
<evidence type="ECO:0000259" key="2">
    <source>
        <dbReference type="PROSITE" id="PS51293"/>
    </source>
</evidence>
<proteinExistence type="predicted"/>
<feature type="compositionally biased region" description="Polar residues" evidence="1">
    <location>
        <begin position="547"/>
        <end position="556"/>
    </location>
</feature>
<dbReference type="InterPro" id="IPR017884">
    <property type="entry name" value="SANT_dom"/>
</dbReference>
<feature type="region of interest" description="Disordered" evidence="1">
    <location>
        <begin position="350"/>
        <end position="398"/>
    </location>
</feature>
<dbReference type="InterPro" id="IPR009057">
    <property type="entry name" value="Homeodomain-like_sf"/>
</dbReference>
<accession>A0A5N6QNE5</accession>
<keyword evidence="4" id="KW-1185">Reference proteome</keyword>
<feature type="region of interest" description="Disordered" evidence="1">
    <location>
        <begin position="213"/>
        <end position="243"/>
    </location>
</feature>
<dbReference type="SMART" id="SM00717">
    <property type="entry name" value="SANT"/>
    <property type="match status" value="1"/>
</dbReference>
<protein>
    <recommendedName>
        <fullName evidence="2">SANT domain-containing protein</fullName>
    </recommendedName>
</protein>
<name>A0A5N6QNE5_9ROSI</name>
<feature type="compositionally biased region" description="Basic residues" evidence="1">
    <location>
        <begin position="219"/>
        <end position="231"/>
    </location>
</feature>
<dbReference type="GO" id="GO:0000126">
    <property type="term" value="C:transcription factor TFIIIB complex"/>
    <property type="evidence" value="ECO:0007669"/>
    <property type="project" value="TreeGrafter"/>
</dbReference>
<feature type="compositionally biased region" description="Basic and acidic residues" evidence="1">
    <location>
        <begin position="884"/>
        <end position="906"/>
    </location>
</feature>
<feature type="compositionally biased region" description="Polar residues" evidence="1">
    <location>
        <begin position="758"/>
        <end position="780"/>
    </location>
</feature>
<dbReference type="InterPro" id="IPR001005">
    <property type="entry name" value="SANT/Myb"/>
</dbReference>
<dbReference type="Pfam" id="PF15963">
    <property type="entry name" value="Myb_DNA-bind_7"/>
    <property type="match status" value="1"/>
</dbReference>
<dbReference type="AlphaFoldDB" id="A0A5N6QNE5"/>
<dbReference type="Gene3D" id="1.10.10.60">
    <property type="entry name" value="Homeodomain-like"/>
    <property type="match status" value="1"/>
</dbReference>
<feature type="compositionally biased region" description="Basic residues" evidence="1">
    <location>
        <begin position="625"/>
        <end position="634"/>
    </location>
</feature>